<evidence type="ECO:0000313" key="4">
    <source>
        <dbReference type="EMBL" id="TDK45015.1"/>
    </source>
</evidence>
<keyword evidence="3" id="KW-0996">Nickel insertion</keyword>
<name>A0A4R5V0Q3_9RHOB</name>
<organism evidence="4 5">
    <name type="scientific">Antarcticimicrobium luteum</name>
    <dbReference type="NCBI Taxonomy" id="2547397"/>
    <lineage>
        <taxon>Bacteria</taxon>
        <taxon>Pseudomonadati</taxon>
        <taxon>Pseudomonadota</taxon>
        <taxon>Alphaproteobacteria</taxon>
        <taxon>Rhodobacterales</taxon>
        <taxon>Paracoccaceae</taxon>
        <taxon>Antarcticimicrobium</taxon>
    </lineage>
</organism>
<dbReference type="RefSeq" id="WP_133360418.1">
    <property type="nucleotide sequence ID" value="NZ_SMUV01000069.1"/>
</dbReference>
<comment type="function">
    <text evidence="3">Required for maturation of urease via the functional incorporation of the urease nickel metallocenter.</text>
</comment>
<evidence type="ECO:0000313" key="5">
    <source>
        <dbReference type="Proteomes" id="UP000295301"/>
    </source>
</evidence>
<comment type="subcellular location">
    <subcellularLocation>
        <location evidence="3">Cytoplasm</location>
    </subcellularLocation>
</comment>
<evidence type="ECO:0000256" key="1">
    <source>
        <dbReference type="ARBA" id="ARBA00007177"/>
    </source>
</evidence>
<dbReference type="InterPro" id="IPR002669">
    <property type="entry name" value="UreD"/>
</dbReference>
<keyword evidence="3" id="KW-0963">Cytoplasm</keyword>
<dbReference type="PANTHER" id="PTHR33643">
    <property type="entry name" value="UREASE ACCESSORY PROTEIN D"/>
    <property type="match status" value="1"/>
</dbReference>
<proteinExistence type="inferred from homology"/>
<dbReference type="AlphaFoldDB" id="A0A4R5V0Q3"/>
<comment type="subunit">
    <text evidence="3">UreD, UreF and UreG form a complex that acts as a GTP-hydrolysis-dependent molecular chaperone, activating the urease apoprotein by helping to assemble the nickel containing metallocenter of UreC. The UreE protein probably delivers the nickel.</text>
</comment>
<keyword evidence="5" id="KW-1185">Reference proteome</keyword>
<evidence type="ECO:0000256" key="2">
    <source>
        <dbReference type="ARBA" id="ARBA00023186"/>
    </source>
</evidence>
<comment type="caution">
    <text evidence="4">The sequence shown here is derived from an EMBL/GenBank/DDBJ whole genome shotgun (WGS) entry which is preliminary data.</text>
</comment>
<dbReference type="GO" id="GO:0016151">
    <property type="term" value="F:nickel cation binding"/>
    <property type="evidence" value="ECO:0007669"/>
    <property type="project" value="UniProtKB-UniRule"/>
</dbReference>
<dbReference type="Proteomes" id="UP000295301">
    <property type="component" value="Unassembled WGS sequence"/>
</dbReference>
<dbReference type="OrthoDB" id="9798842at2"/>
<reference evidence="4 5" key="1">
    <citation type="submission" date="2019-03" db="EMBL/GenBank/DDBJ databases">
        <title>Ruegeria lutea sp. nov., a novel strain, isolated from marine sediment, the Masan Bay, South Korea.</title>
        <authorList>
            <person name="Kim J."/>
            <person name="Kim D.-Y."/>
            <person name="Lee S.-S."/>
        </authorList>
    </citation>
    <scope>NUCLEOTIDE SEQUENCE [LARGE SCALE GENOMIC DNA]</scope>
    <source>
        <strain evidence="4 5">318-1</strain>
    </source>
</reference>
<dbReference type="EMBL" id="SMUV01000069">
    <property type="protein sequence ID" value="TDK45015.1"/>
    <property type="molecule type" value="Genomic_DNA"/>
</dbReference>
<gene>
    <name evidence="3" type="primary">ureD</name>
    <name evidence="4" type="ORF">E1832_14155</name>
</gene>
<dbReference type="PANTHER" id="PTHR33643:SF1">
    <property type="entry name" value="UREASE ACCESSORY PROTEIN D"/>
    <property type="match status" value="1"/>
</dbReference>
<accession>A0A4R5V0Q3</accession>
<protein>
    <recommendedName>
        <fullName evidence="3">Urease accessory protein UreD</fullName>
    </recommendedName>
</protein>
<comment type="similarity">
    <text evidence="1 3">Belongs to the UreD family.</text>
</comment>
<keyword evidence="2 3" id="KW-0143">Chaperone</keyword>
<evidence type="ECO:0000256" key="3">
    <source>
        <dbReference type="HAMAP-Rule" id="MF_01384"/>
    </source>
</evidence>
<dbReference type="HAMAP" id="MF_01384">
    <property type="entry name" value="UreD"/>
    <property type="match status" value="1"/>
</dbReference>
<dbReference type="Pfam" id="PF01774">
    <property type="entry name" value="UreD"/>
    <property type="match status" value="1"/>
</dbReference>
<dbReference type="GO" id="GO:0005737">
    <property type="term" value="C:cytoplasm"/>
    <property type="evidence" value="ECO:0007669"/>
    <property type="project" value="UniProtKB-SubCell"/>
</dbReference>
<sequence>MTSLAQIDMPLARPVQPRAEGALHLSSKRLDARSVIDGFRCSGAMKALFPRSAGALEAIMINSSGGLTGGDRIAVRARAGRDTDLTLTTQAAERAYRASDGVARVETRLEAAAGARLSWLPQELILFRGASLDRSLRIELAADARLLMVEPVLFGRGAMGEVLDQARLRDRIEIRRDGRPLYRDATRLEGDLAAQLARPGIAGGCAAIASLVFIDPAAEAHLDQVRALLPETGGASLLHPDLLAVRLLAHDGFELRRHLLPILDRLSGETLPTSWRL</sequence>